<organism evidence="1">
    <name type="scientific">freshwater metagenome</name>
    <dbReference type="NCBI Taxonomy" id="449393"/>
    <lineage>
        <taxon>unclassified sequences</taxon>
        <taxon>metagenomes</taxon>
        <taxon>ecological metagenomes</taxon>
    </lineage>
</organism>
<protein>
    <submittedName>
        <fullName evidence="1">Unannotated protein</fullName>
    </submittedName>
</protein>
<dbReference type="EMBL" id="CAFBQK010000052">
    <property type="protein sequence ID" value="CAB5049563.1"/>
    <property type="molecule type" value="Genomic_DNA"/>
</dbReference>
<dbReference type="InterPro" id="IPR003749">
    <property type="entry name" value="ThiS/MoaD-like"/>
</dbReference>
<dbReference type="AlphaFoldDB" id="A0A6J6M8A7"/>
<sequence>METVEIRFFAAARAAAKTDSLNLASATLQDILNKCITAYPELERIIPQCSFLVDGVANHDRALTIKAGSQIDVLPKFAGG</sequence>
<reference evidence="1" key="1">
    <citation type="submission" date="2020-05" db="EMBL/GenBank/DDBJ databases">
        <authorList>
            <person name="Chiriac C."/>
            <person name="Salcher M."/>
            <person name="Ghai R."/>
            <person name="Kavagutti S V."/>
        </authorList>
    </citation>
    <scope>NUCLEOTIDE SEQUENCE</scope>
</reference>
<dbReference type="EMBL" id="CAEZWO010000144">
    <property type="protein sequence ID" value="CAB4670447.1"/>
    <property type="molecule type" value="Genomic_DNA"/>
</dbReference>
<gene>
    <name evidence="1" type="ORF">UFOPK2254_01232</name>
    <name evidence="2" type="ORF">UFOPK4265_00546</name>
</gene>
<dbReference type="InterPro" id="IPR016155">
    <property type="entry name" value="Mopterin_synth/thiamin_S_b"/>
</dbReference>
<evidence type="ECO:0000313" key="2">
    <source>
        <dbReference type="EMBL" id="CAB5049563.1"/>
    </source>
</evidence>
<evidence type="ECO:0000313" key="1">
    <source>
        <dbReference type="EMBL" id="CAB4670447.1"/>
    </source>
</evidence>
<dbReference type="Pfam" id="PF02597">
    <property type="entry name" value="ThiS"/>
    <property type="match status" value="1"/>
</dbReference>
<name>A0A6J6M8A7_9ZZZZ</name>
<proteinExistence type="predicted"/>
<dbReference type="SUPFAM" id="SSF54285">
    <property type="entry name" value="MoaD/ThiS"/>
    <property type="match status" value="1"/>
</dbReference>
<dbReference type="InterPro" id="IPR012675">
    <property type="entry name" value="Beta-grasp_dom_sf"/>
</dbReference>
<accession>A0A6J6M8A7</accession>
<dbReference type="Gene3D" id="3.10.20.30">
    <property type="match status" value="1"/>
</dbReference>